<name>A0ACC2H7V2_DALPE</name>
<comment type="caution">
    <text evidence="1">The sequence shown here is derived from an EMBL/GenBank/DDBJ whole genome shotgun (WGS) entry which is preliminary data.</text>
</comment>
<dbReference type="Proteomes" id="UP001157502">
    <property type="component" value="Chromosome 5"/>
</dbReference>
<organism evidence="1 2">
    <name type="scientific">Dallia pectoralis</name>
    <name type="common">Alaska blackfish</name>
    <dbReference type="NCBI Taxonomy" id="75939"/>
    <lineage>
        <taxon>Eukaryota</taxon>
        <taxon>Metazoa</taxon>
        <taxon>Chordata</taxon>
        <taxon>Craniata</taxon>
        <taxon>Vertebrata</taxon>
        <taxon>Euteleostomi</taxon>
        <taxon>Actinopterygii</taxon>
        <taxon>Neopterygii</taxon>
        <taxon>Teleostei</taxon>
        <taxon>Protacanthopterygii</taxon>
        <taxon>Esociformes</taxon>
        <taxon>Umbridae</taxon>
        <taxon>Dallia</taxon>
    </lineage>
</organism>
<evidence type="ECO:0000313" key="2">
    <source>
        <dbReference type="Proteomes" id="UP001157502"/>
    </source>
</evidence>
<gene>
    <name evidence="1" type="ORF">DPEC_G00061500</name>
</gene>
<keyword evidence="2" id="KW-1185">Reference proteome</keyword>
<accession>A0ACC2H7V2</accession>
<sequence length="62" mass="7005">MAKTCWLLPFSMEIVFKELPWIKATTDFVLKLCMHVFLERDGCAEESCATVCSGPTKKGLHL</sequence>
<dbReference type="EMBL" id="CM055732">
    <property type="protein sequence ID" value="KAJ8011750.1"/>
    <property type="molecule type" value="Genomic_DNA"/>
</dbReference>
<reference evidence="1" key="1">
    <citation type="submission" date="2021-05" db="EMBL/GenBank/DDBJ databases">
        <authorList>
            <person name="Pan Q."/>
            <person name="Jouanno E."/>
            <person name="Zahm M."/>
            <person name="Klopp C."/>
            <person name="Cabau C."/>
            <person name="Louis A."/>
            <person name="Berthelot C."/>
            <person name="Parey E."/>
            <person name="Roest Crollius H."/>
            <person name="Montfort J."/>
            <person name="Robinson-Rechavi M."/>
            <person name="Bouchez O."/>
            <person name="Lampietro C."/>
            <person name="Lopez Roques C."/>
            <person name="Donnadieu C."/>
            <person name="Postlethwait J."/>
            <person name="Bobe J."/>
            <person name="Dillon D."/>
            <person name="Chandos A."/>
            <person name="von Hippel F."/>
            <person name="Guiguen Y."/>
        </authorList>
    </citation>
    <scope>NUCLEOTIDE SEQUENCE</scope>
    <source>
        <strain evidence="1">YG-Jan2019</strain>
    </source>
</reference>
<proteinExistence type="predicted"/>
<protein>
    <submittedName>
        <fullName evidence="1">Uncharacterized protein</fullName>
    </submittedName>
</protein>
<evidence type="ECO:0000313" key="1">
    <source>
        <dbReference type="EMBL" id="KAJ8011750.1"/>
    </source>
</evidence>